<dbReference type="OrthoDB" id="118142at2"/>
<dbReference type="InterPro" id="IPR003018">
    <property type="entry name" value="GAF"/>
</dbReference>
<dbReference type="RefSeq" id="WP_121192061.1">
    <property type="nucleotide sequence ID" value="NZ_RBWV01000009.1"/>
</dbReference>
<dbReference type="InParanoid" id="A0A420XUP0"/>
<dbReference type="Gene3D" id="3.30.450.20">
    <property type="entry name" value="PAS domain"/>
    <property type="match status" value="2"/>
</dbReference>
<dbReference type="AlphaFoldDB" id="A0A420XUP0"/>
<feature type="region of interest" description="Disordered" evidence="2">
    <location>
        <begin position="838"/>
        <end position="859"/>
    </location>
</feature>
<proteinExistence type="predicted"/>
<feature type="domain" description="PAS" evidence="3">
    <location>
        <begin position="290"/>
        <end position="341"/>
    </location>
</feature>
<evidence type="ECO:0000259" key="3">
    <source>
        <dbReference type="PROSITE" id="PS50112"/>
    </source>
</evidence>
<dbReference type="InterPro" id="IPR029016">
    <property type="entry name" value="GAF-like_dom_sf"/>
</dbReference>
<dbReference type="InterPro" id="IPR000014">
    <property type="entry name" value="PAS"/>
</dbReference>
<evidence type="ECO:0000256" key="2">
    <source>
        <dbReference type="SAM" id="MobiDB-lite"/>
    </source>
</evidence>
<dbReference type="SMART" id="SM00091">
    <property type="entry name" value="PAS"/>
    <property type="match status" value="2"/>
</dbReference>
<dbReference type="SUPFAM" id="SSF55785">
    <property type="entry name" value="PYP-like sensor domain (PAS domain)"/>
    <property type="match status" value="2"/>
</dbReference>
<dbReference type="GO" id="GO:0016791">
    <property type="term" value="F:phosphatase activity"/>
    <property type="evidence" value="ECO:0007669"/>
    <property type="project" value="TreeGrafter"/>
</dbReference>
<dbReference type="SMART" id="SM00331">
    <property type="entry name" value="PP2C_SIG"/>
    <property type="match status" value="1"/>
</dbReference>
<dbReference type="Proteomes" id="UP000281955">
    <property type="component" value="Unassembled WGS sequence"/>
</dbReference>
<evidence type="ECO:0000313" key="6">
    <source>
        <dbReference type="Proteomes" id="UP000281955"/>
    </source>
</evidence>
<dbReference type="InterPro" id="IPR036457">
    <property type="entry name" value="PPM-type-like_dom_sf"/>
</dbReference>
<dbReference type="InterPro" id="IPR035965">
    <property type="entry name" value="PAS-like_dom_sf"/>
</dbReference>
<feature type="domain" description="PAC" evidence="4">
    <location>
        <begin position="244"/>
        <end position="296"/>
    </location>
</feature>
<dbReference type="PANTHER" id="PTHR43156:SF2">
    <property type="entry name" value="STAGE II SPORULATION PROTEIN E"/>
    <property type="match status" value="1"/>
</dbReference>
<protein>
    <submittedName>
        <fullName evidence="5">PAS domain S-box-containing protein</fullName>
    </submittedName>
</protein>
<dbReference type="Gene3D" id="3.30.450.40">
    <property type="match status" value="2"/>
</dbReference>
<accession>A0A420XUP0</accession>
<dbReference type="SUPFAM" id="SSF55781">
    <property type="entry name" value="GAF domain-like"/>
    <property type="match status" value="2"/>
</dbReference>
<dbReference type="PROSITE" id="PS50113">
    <property type="entry name" value="PAC"/>
    <property type="match status" value="1"/>
</dbReference>
<dbReference type="Pfam" id="PF08448">
    <property type="entry name" value="PAS_4"/>
    <property type="match status" value="1"/>
</dbReference>
<dbReference type="InterPro" id="IPR013656">
    <property type="entry name" value="PAS_4"/>
</dbReference>
<dbReference type="NCBIfam" id="TIGR00229">
    <property type="entry name" value="sensory_box"/>
    <property type="match status" value="1"/>
</dbReference>
<dbReference type="Pfam" id="PF01590">
    <property type="entry name" value="GAF"/>
    <property type="match status" value="2"/>
</dbReference>
<dbReference type="SUPFAM" id="SSF81606">
    <property type="entry name" value="PP2C-like"/>
    <property type="match status" value="1"/>
</dbReference>
<feature type="compositionally biased region" description="Pro residues" evidence="2">
    <location>
        <begin position="850"/>
        <end position="859"/>
    </location>
</feature>
<dbReference type="PROSITE" id="PS50112">
    <property type="entry name" value="PAS"/>
    <property type="match status" value="1"/>
</dbReference>
<dbReference type="Gene3D" id="3.60.40.10">
    <property type="entry name" value="PPM-type phosphatase domain"/>
    <property type="match status" value="1"/>
</dbReference>
<reference evidence="5 6" key="1">
    <citation type="submission" date="2018-10" db="EMBL/GenBank/DDBJ databases">
        <title>Genomic Encyclopedia of Archaeal and Bacterial Type Strains, Phase II (KMG-II): from individual species to whole genera.</title>
        <authorList>
            <person name="Goeker M."/>
        </authorList>
    </citation>
    <scope>NUCLEOTIDE SEQUENCE [LARGE SCALE GENOMIC DNA]</scope>
    <source>
        <strain evidence="5 6">RP-AC37</strain>
    </source>
</reference>
<comment type="caution">
    <text evidence="5">The sequence shown here is derived from an EMBL/GenBank/DDBJ whole genome shotgun (WGS) entry which is preliminary data.</text>
</comment>
<organism evidence="5 6">
    <name type="scientific">Motilibacter peucedani</name>
    <dbReference type="NCBI Taxonomy" id="598650"/>
    <lineage>
        <taxon>Bacteria</taxon>
        <taxon>Bacillati</taxon>
        <taxon>Actinomycetota</taxon>
        <taxon>Actinomycetes</taxon>
        <taxon>Motilibacterales</taxon>
        <taxon>Motilibacteraceae</taxon>
        <taxon>Motilibacter</taxon>
    </lineage>
</organism>
<dbReference type="Gene3D" id="2.10.70.100">
    <property type="match status" value="1"/>
</dbReference>
<dbReference type="InterPro" id="IPR000700">
    <property type="entry name" value="PAS-assoc_C"/>
</dbReference>
<evidence type="ECO:0000259" key="4">
    <source>
        <dbReference type="PROSITE" id="PS50113"/>
    </source>
</evidence>
<dbReference type="SMART" id="SM00065">
    <property type="entry name" value="GAF"/>
    <property type="match status" value="2"/>
</dbReference>
<dbReference type="InterPro" id="IPR052016">
    <property type="entry name" value="Bact_Sigma-Reg"/>
</dbReference>
<keyword evidence="6" id="KW-1185">Reference proteome</keyword>
<name>A0A420XUP0_9ACTN</name>
<dbReference type="Pfam" id="PF07228">
    <property type="entry name" value="SpoIIE"/>
    <property type="match status" value="1"/>
</dbReference>
<dbReference type="CDD" id="cd00130">
    <property type="entry name" value="PAS"/>
    <property type="match status" value="2"/>
</dbReference>
<dbReference type="PANTHER" id="PTHR43156">
    <property type="entry name" value="STAGE II SPORULATION PROTEIN E-RELATED"/>
    <property type="match status" value="1"/>
</dbReference>
<keyword evidence="1" id="KW-0378">Hydrolase</keyword>
<dbReference type="InterPro" id="IPR013655">
    <property type="entry name" value="PAS_fold_3"/>
</dbReference>
<dbReference type="EMBL" id="RBWV01000009">
    <property type="protein sequence ID" value="RKS80369.1"/>
    <property type="molecule type" value="Genomic_DNA"/>
</dbReference>
<dbReference type="Pfam" id="PF08447">
    <property type="entry name" value="PAS_3"/>
    <property type="match status" value="1"/>
</dbReference>
<dbReference type="InterPro" id="IPR001932">
    <property type="entry name" value="PPM-type_phosphatase-like_dom"/>
</dbReference>
<dbReference type="SMART" id="SM00086">
    <property type="entry name" value="PAC"/>
    <property type="match status" value="1"/>
</dbReference>
<evidence type="ECO:0000256" key="1">
    <source>
        <dbReference type="ARBA" id="ARBA00022801"/>
    </source>
</evidence>
<sequence length="859" mass="91544">MADAPASEGPSTASRLVAHAPAGTGLDRLAELASTLLHASSSQISLITDVQTVVGGAGGAAASVGLRSPRADSLCTVTVTTGAPLVVPDAVHDSRVSGLPPVSSGQVGSYLGVPLSTSDGSTVGALCVFDLSPRSWSPVEVSILSKLASSVVAELELAALSDEHTTSQVALALAIEAAEVGTFDWDLRTGELSWDGRMVQLFGIAGGADGFVGTIDDFNALLHPDDRERVAHALQSAVETCGGYSAEYRIVRPDGAMRWVAARGRALGGESGPAVRVLGAAYDTTAQRDSEARVARVLETMNAAFFHLDRSWRFTYVNGRAERLLAHARDQLLGQDVWELFPLALGTDFETHYRAAMVSGEPTSFEAWYPAPLEAWFEVQAWPDPDGLAVYFLDITERRAAHDEAQQAAARAQLLAEDTTALSSTLEAEEAVARLAQLVVPALADWCLVTLVDDDHDAASRRGLRDVAWHHVDPAAMPLLDRYAELRFRELQDDAYVLQALRAGTLVHGRGGATESVAQVFVEGEARELVAKLAPDSFVVLPLQGRGRTVGMLTLFNGAARGPLDDRDLDIVRDMAGRAGLALDSSRLYRQQRDIAEGLQRSLLTAPVEPDHTAITVRYVPAAQAAQVGGDWYDAFLQPDGATVLVIGDVVGHDTAAAAAMGQVRTLLRGIAVYSGLGPSAVLRGVDAAIETLQVGVTATVVVARVEQTPEERAQGLTRIRWSNAGHPPPMVLHPDGTVSVLSSAEPDLLLGIDPAEQRSEQVVTVQRESTVLFYTDGLVERRGESLEDGLQALREALARLGSSGLPLEQLCDRLLAQMLPEQQEDDVALVAIRLHRQDRPRPAEAGPNRVPPSVPDED</sequence>
<gene>
    <name evidence="5" type="ORF">CLV35_0800</name>
</gene>
<dbReference type="InterPro" id="IPR001610">
    <property type="entry name" value="PAC"/>
</dbReference>
<evidence type="ECO:0000313" key="5">
    <source>
        <dbReference type="EMBL" id="RKS80369.1"/>
    </source>
</evidence>